<dbReference type="RefSeq" id="WP_133740291.1">
    <property type="nucleotide sequence ID" value="NZ_SNYN01000002.1"/>
</dbReference>
<gene>
    <name evidence="1" type="ORF">EV190_102131</name>
</gene>
<dbReference type="Proteomes" id="UP000295281">
    <property type="component" value="Unassembled WGS sequence"/>
</dbReference>
<keyword evidence="2" id="KW-1185">Reference proteome</keyword>
<dbReference type="EMBL" id="SNYN01000002">
    <property type="protein sequence ID" value="TDQ54297.1"/>
    <property type="molecule type" value="Genomic_DNA"/>
</dbReference>
<dbReference type="OrthoDB" id="3429464at2"/>
<accession>A0A4R6V702</accession>
<dbReference type="AlphaFoldDB" id="A0A4R6V702"/>
<evidence type="ECO:0000313" key="2">
    <source>
        <dbReference type="Proteomes" id="UP000295281"/>
    </source>
</evidence>
<sequence length="104" mass="11087">MSASVPDGVQLHTALIQVIKGGEPDDDGMSLAGRRSPLRPPITGSCACAATALAFDLWEALERHDLYSSDTDIWIRAVEPDVPAAPLPEDAVLLETRTVVYGTD</sequence>
<reference evidence="1 2" key="1">
    <citation type="submission" date="2019-03" db="EMBL/GenBank/DDBJ databases">
        <title>Genomic Encyclopedia of Type Strains, Phase IV (KMG-IV): sequencing the most valuable type-strain genomes for metagenomic binning, comparative biology and taxonomic classification.</title>
        <authorList>
            <person name="Goeker M."/>
        </authorList>
    </citation>
    <scope>NUCLEOTIDE SEQUENCE [LARGE SCALE GENOMIC DNA]</scope>
    <source>
        <strain evidence="1 2">DSM 46770</strain>
    </source>
</reference>
<protein>
    <submittedName>
        <fullName evidence="1">Uncharacterized protein</fullName>
    </submittedName>
</protein>
<proteinExistence type="predicted"/>
<evidence type="ECO:0000313" key="1">
    <source>
        <dbReference type="EMBL" id="TDQ54297.1"/>
    </source>
</evidence>
<name>A0A4R6V702_9ACTN</name>
<organism evidence="1 2">
    <name type="scientific">Actinorugispora endophytica</name>
    <dbReference type="NCBI Taxonomy" id="1605990"/>
    <lineage>
        <taxon>Bacteria</taxon>
        <taxon>Bacillati</taxon>
        <taxon>Actinomycetota</taxon>
        <taxon>Actinomycetes</taxon>
        <taxon>Streptosporangiales</taxon>
        <taxon>Nocardiopsidaceae</taxon>
        <taxon>Actinorugispora</taxon>
    </lineage>
</organism>
<comment type="caution">
    <text evidence="1">The sequence shown here is derived from an EMBL/GenBank/DDBJ whole genome shotgun (WGS) entry which is preliminary data.</text>
</comment>